<dbReference type="Proteomes" id="UP000285820">
    <property type="component" value="Unassembled WGS sequence"/>
</dbReference>
<dbReference type="RefSeq" id="WP_055170217.1">
    <property type="nucleotide sequence ID" value="NZ_CAKZTK010000031.1"/>
</dbReference>
<evidence type="ECO:0000313" key="7">
    <source>
        <dbReference type="Proteomes" id="UP000285820"/>
    </source>
</evidence>
<dbReference type="EC" id="1.-.-.-" evidence="2"/>
<name>A0A173UYQ4_9FIRM</name>
<feature type="domain" description="Nitroreductase" evidence="1">
    <location>
        <begin position="5"/>
        <end position="175"/>
    </location>
</feature>
<gene>
    <name evidence="2" type="primary">ydjA</name>
    <name evidence="4" type="ORF">DWY29_09225</name>
    <name evidence="3" type="ORF">ERS852392_02491</name>
    <name evidence="2" type="ORF">ERS852444_02387</name>
</gene>
<dbReference type="PANTHER" id="PTHR43821">
    <property type="entry name" value="NAD(P)H NITROREDUCTASE YDJA-RELATED"/>
    <property type="match status" value="1"/>
</dbReference>
<protein>
    <submittedName>
        <fullName evidence="2 4">Nitroreductase</fullName>
        <ecNumber evidence="2">1.-.-.-</ecNumber>
    </submittedName>
</protein>
<dbReference type="GO" id="GO:0016491">
    <property type="term" value="F:oxidoreductase activity"/>
    <property type="evidence" value="ECO:0007669"/>
    <property type="project" value="UniProtKB-KW"/>
</dbReference>
<organism evidence="2 6">
    <name type="scientific">Roseburia inulinivorans</name>
    <dbReference type="NCBI Taxonomy" id="360807"/>
    <lineage>
        <taxon>Bacteria</taxon>
        <taxon>Bacillati</taxon>
        <taxon>Bacillota</taxon>
        <taxon>Clostridia</taxon>
        <taxon>Lachnospirales</taxon>
        <taxon>Lachnospiraceae</taxon>
        <taxon>Roseburia</taxon>
    </lineage>
</organism>
<keyword evidence="2" id="KW-0560">Oxidoreductase</keyword>
<evidence type="ECO:0000313" key="5">
    <source>
        <dbReference type="Proteomes" id="UP000095395"/>
    </source>
</evidence>
<dbReference type="InterPro" id="IPR029479">
    <property type="entry name" value="Nitroreductase"/>
</dbReference>
<dbReference type="Gene3D" id="3.40.109.10">
    <property type="entry name" value="NADH Oxidase"/>
    <property type="match status" value="1"/>
</dbReference>
<accession>A0A173UYQ4</accession>
<dbReference type="EMBL" id="QRUN01000011">
    <property type="protein sequence ID" value="RGR68076.1"/>
    <property type="molecule type" value="Genomic_DNA"/>
</dbReference>
<sequence length="196" mass="22296">MIQEIENRRSIRKYKPDKIERKLIEEIIYSASLAPSAKNRQPWKFIVYQGEEKDKLVDVMRHGINSEKTTHELMPEWAFAIPDAENTVRIMQEVPCLIAVLNTNQYTPFASIENEKRIVEISDSLSIGAAIENMILTATGYGLGTLWIANTCFAYNELMDFIGTDSQLTGIVAVGFADEAPAKRPRKPLEEIVEYR</sequence>
<dbReference type="Pfam" id="PF00881">
    <property type="entry name" value="Nitroreductase"/>
    <property type="match status" value="1"/>
</dbReference>
<evidence type="ECO:0000313" key="6">
    <source>
        <dbReference type="Proteomes" id="UP000095453"/>
    </source>
</evidence>
<proteinExistence type="predicted"/>
<dbReference type="EMBL" id="CYXX01000019">
    <property type="protein sequence ID" value="CUN20232.1"/>
    <property type="molecule type" value="Genomic_DNA"/>
</dbReference>
<dbReference type="Proteomes" id="UP000095453">
    <property type="component" value="Unassembled WGS sequence"/>
</dbReference>
<dbReference type="EMBL" id="CYYR01000018">
    <property type="protein sequence ID" value="CUO21257.1"/>
    <property type="molecule type" value="Genomic_DNA"/>
</dbReference>
<dbReference type="Proteomes" id="UP000095395">
    <property type="component" value="Unassembled WGS sequence"/>
</dbReference>
<reference evidence="4 7" key="2">
    <citation type="submission" date="2018-08" db="EMBL/GenBank/DDBJ databases">
        <title>A genome reference for cultivated species of the human gut microbiota.</title>
        <authorList>
            <person name="Zou Y."/>
            <person name="Xue W."/>
            <person name="Luo G."/>
        </authorList>
    </citation>
    <scope>NUCLEOTIDE SEQUENCE [LARGE SCALE GENOMIC DNA]</scope>
    <source>
        <strain evidence="4 7">AF24-4</strain>
    </source>
</reference>
<dbReference type="InterPro" id="IPR052530">
    <property type="entry name" value="NAD(P)H_nitroreductase"/>
</dbReference>
<evidence type="ECO:0000259" key="1">
    <source>
        <dbReference type="Pfam" id="PF00881"/>
    </source>
</evidence>
<evidence type="ECO:0000313" key="2">
    <source>
        <dbReference type="EMBL" id="CUN20232.1"/>
    </source>
</evidence>
<reference evidence="5 6" key="1">
    <citation type="submission" date="2015-09" db="EMBL/GenBank/DDBJ databases">
        <authorList>
            <consortium name="Pathogen Informatics"/>
        </authorList>
    </citation>
    <scope>NUCLEOTIDE SEQUENCE [LARGE SCALE GENOMIC DNA]</scope>
    <source>
        <strain evidence="3 5">2789STDY5608835</strain>
        <strain evidence="2 6">2789STDY5608887</strain>
    </source>
</reference>
<dbReference type="InterPro" id="IPR000415">
    <property type="entry name" value="Nitroreductase-like"/>
</dbReference>
<evidence type="ECO:0000313" key="4">
    <source>
        <dbReference type="EMBL" id="RGR68076.1"/>
    </source>
</evidence>
<dbReference type="AlphaFoldDB" id="A0A173UYQ4"/>
<evidence type="ECO:0000313" key="3">
    <source>
        <dbReference type="EMBL" id="CUO21257.1"/>
    </source>
</evidence>
<dbReference type="SUPFAM" id="SSF55469">
    <property type="entry name" value="FMN-dependent nitroreductase-like"/>
    <property type="match status" value="1"/>
</dbReference>
<dbReference type="PANTHER" id="PTHR43821:SF1">
    <property type="entry name" value="NAD(P)H NITROREDUCTASE YDJA-RELATED"/>
    <property type="match status" value="1"/>
</dbReference>